<evidence type="ECO:0000313" key="2">
    <source>
        <dbReference type="EMBL" id="BBP90378.1"/>
    </source>
</evidence>
<organism evidence="2 3">
    <name type="scientific">Bacillus safensis</name>
    <dbReference type="NCBI Taxonomy" id="561879"/>
    <lineage>
        <taxon>Bacteria</taxon>
        <taxon>Bacillati</taxon>
        <taxon>Bacillota</taxon>
        <taxon>Bacilli</taxon>
        <taxon>Bacillales</taxon>
        <taxon>Bacillaceae</taxon>
        <taxon>Bacillus</taxon>
    </lineage>
</organism>
<accession>A0A5S9MBS5</accession>
<dbReference type="AlphaFoldDB" id="A0A5S9MBS5"/>
<feature type="domain" description="Sporulation protein YpeB PepSY1 and PepSY2" evidence="1">
    <location>
        <begin position="3"/>
        <end position="50"/>
    </location>
</feature>
<dbReference type="GO" id="GO:0009847">
    <property type="term" value="P:spore germination"/>
    <property type="evidence" value="ECO:0007669"/>
    <property type="project" value="InterPro"/>
</dbReference>
<proteinExistence type="predicted"/>
<reference evidence="2 3" key="1">
    <citation type="submission" date="2019-12" db="EMBL/GenBank/DDBJ databases">
        <title>Full genome sequence of a Bacillus safensis strain isolated from commercially available natto in Indonesia.</title>
        <authorList>
            <person name="Yoshida M."/>
            <person name="Uomi M."/>
            <person name="Waturangi D."/>
            <person name="Ekaputri J.J."/>
            <person name="Setiamarga D.H.E."/>
        </authorList>
    </citation>
    <scope>NUCLEOTIDE SEQUENCE [LARGE SCALE GENOMIC DNA]</scope>
    <source>
        <strain evidence="2 3">IDN1</strain>
    </source>
</reference>
<dbReference type="Pfam" id="PF14620">
    <property type="entry name" value="YPEB_PepSY1-2"/>
    <property type="match status" value="1"/>
</dbReference>
<dbReference type="InterPro" id="IPR014239">
    <property type="entry name" value="YpeB_PepSY1-2"/>
</dbReference>
<dbReference type="EMBL" id="AP021906">
    <property type="protein sequence ID" value="BBP90378.1"/>
    <property type="molecule type" value="Genomic_DNA"/>
</dbReference>
<gene>
    <name evidence="2" type="ORF">BsIDN1_39960</name>
</gene>
<evidence type="ECO:0000259" key="1">
    <source>
        <dbReference type="Pfam" id="PF14620"/>
    </source>
</evidence>
<name>A0A5S9MBS5_BACIA</name>
<evidence type="ECO:0000313" key="3">
    <source>
        <dbReference type="Proteomes" id="UP000464658"/>
    </source>
</evidence>
<protein>
    <recommendedName>
        <fullName evidence="1">Sporulation protein YpeB PepSY1 and PepSY2 domain-containing protein</fullName>
    </recommendedName>
</protein>
<dbReference type="Proteomes" id="UP000464658">
    <property type="component" value="Chromosome"/>
</dbReference>
<sequence length="53" mass="6064">MSDPDSHANFYLDLTEKGGHPVYLLQNRDVKKQKISLNDASEKSTQLFKEARV</sequence>